<evidence type="ECO:0000256" key="4">
    <source>
        <dbReference type="ARBA" id="ARBA00022857"/>
    </source>
</evidence>
<dbReference type="GO" id="GO:0010181">
    <property type="term" value="F:FMN binding"/>
    <property type="evidence" value="ECO:0007669"/>
    <property type="project" value="InterPro"/>
</dbReference>
<dbReference type="InterPro" id="IPR044152">
    <property type="entry name" value="YqjM-like"/>
</dbReference>
<accession>A0A226C187</accession>
<comment type="caution">
    <text evidence="7">The sequence shown here is derived from an EMBL/GenBank/DDBJ whole genome shotgun (WGS) entry which is preliminary data.</text>
</comment>
<comment type="cofactor">
    <cofactor evidence="1">
        <name>FMN</name>
        <dbReference type="ChEBI" id="CHEBI:58210"/>
    </cofactor>
</comment>
<name>A0A226C187_9FIRM</name>
<proteinExistence type="predicted"/>
<sequence length="325" mass="35702">MSGLFTSKKVRNYRFKNRIIMPPMASEKATPTGEVTDKTINYYYERAKEGLGGVIVEHAFISEAGRFSKRQLSIAEDSMIDGLSSLASAIKSTGTVAIIQLSHAGCEAYHRCKPFSPSGISIPGKEEINSKKLSIGEISEIKTDFIKAAERAMKAGFDGVEIHGAHGYLLNQFNSPLTNHRQDKYGGSRENRARLSFEIAQDIREVVQDKLLLYRLGAVDQFEKGLTTPDAIWIAKELVRLGVDIIDISGGLGGYRGSKNTEGYFVTVAKEINQNLTKPVIVAGGITSPEYANKVVEEEKIDFVGIGRAILSRPDWPLSAKKELT</sequence>
<dbReference type="EMBL" id="NIQC01000001">
    <property type="protein sequence ID" value="OWZ84941.1"/>
    <property type="molecule type" value="Genomic_DNA"/>
</dbReference>
<dbReference type="GO" id="GO:0050661">
    <property type="term" value="F:NADP binding"/>
    <property type="evidence" value="ECO:0007669"/>
    <property type="project" value="InterPro"/>
</dbReference>
<dbReference type="CDD" id="cd02803">
    <property type="entry name" value="OYE_like_FMN_family"/>
    <property type="match status" value="1"/>
</dbReference>
<gene>
    <name evidence="7" type="ORF">CDO51_00615</name>
</gene>
<evidence type="ECO:0000256" key="3">
    <source>
        <dbReference type="ARBA" id="ARBA00022643"/>
    </source>
</evidence>
<dbReference type="OrthoDB" id="9772736at2"/>
<dbReference type="GO" id="GO:0003959">
    <property type="term" value="F:NADPH dehydrogenase activity"/>
    <property type="evidence" value="ECO:0007669"/>
    <property type="project" value="InterPro"/>
</dbReference>
<organism evidence="7 8">
    <name type="scientific">Natranaerobius trueperi</name>
    <dbReference type="NCBI Taxonomy" id="759412"/>
    <lineage>
        <taxon>Bacteria</taxon>
        <taxon>Bacillati</taxon>
        <taxon>Bacillota</taxon>
        <taxon>Clostridia</taxon>
        <taxon>Natranaerobiales</taxon>
        <taxon>Natranaerobiaceae</taxon>
        <taxon>Natranaerobius</taxon>
    </lineage>
</organism>
<dbReference type="Gene3D" id="3.20.20.70">
    <property type="entry name" value="Aldolase class I"/>
    <property type="match status" value="1"/>
</dbReference>
<keyword evidence="2" id="KW-0285">Flavoprotein</keyword>
<dbReference type="PANTHER" id="PTHR43303:SF4">
    <property type="entry name" value="NADPH DEHYDROGENASE C23G7.10C-RELATED"/>
    <property type="match status" value="1"/>
</dbReference>
<keyword evidence="4" id="KW-0521">NADP</keyword>
<dbReference type="RefSeq" id="WP_089022365.1">
    <property type="nucleotide sequence ID" value="NZ_NIQC01000001.1"/>
</dbReference>
<feature type="domain" description="NADH:flavin oxidoreductase/NADH oxidase N-terminal" evidence="6">
    <location>
        <begin position="4"/>
        <end position="324"/>
    </location>
</feature>
<evidence type="ECO:0000313" key="8">
    <source>
        <dbReference type="Proteomes" id="UP000214588"/>
    </source>
</evidence>
<protein>
    <submittedName>
        <fullName evidence="7">NADH oxidase</fullName>
    </submittedName>
</protein>
<evidence type="ECO:0000256" key="1">
    <source>
        <dbReference type="ARBA" id="ARBA00001917"/>
    </source>
</evidence>
<dbReference type="Proteomes" id="UP000214588">
    <property type="component" value="Unassembled WGS sequence"/>
</dbReference>
<dbReference type="AlphaFoldDB" id="A0A226C187"/>
<dbReference type="SUPFAM" id="SSF51395">
    <property type="entry name" value="FMN-linked oxidoreductases"/>
    <property type="match status" value="1"/>
</dbReference>
<evidence type="ECO:0000256" key="2">
    <source>
        <dbReference type="ARBA" id="ARBA00022630"/>
    </source>
</evidence>
<evidence type="ECO:0000313" key="7">
    <source>
        <dbReference type="EMBL" id="OWZ84941.1"/>
    </source>
</evidence>
<keyword evidence="8" id="KW-1185">Reference proteome</keyword>
<reference evidence="7 8" key="1">
    <citation type="submission" date="2017-06" db="EMBL/GenBank/DDBJ databases">
        <title>Draft Genome Sequence of Natranaerobius trueperi halophilic, alkalithermophilic bacteria from soda lakes.</title>
        <authorList>
            <person name="Zhao B."/>
        </authorList>
    </citation>
    <scope>NUCLEOTIDE SEQUENCE [LARGE SCALE GENOMIC DNA]</scope>
    <source>
        <strain evidence="7 8">DSM 18760</strain>
    </source>
</reference>
<evidence type="ECO:0000259" key="6">
    <source>
        <dbReference type="Pfam" id="PF00724"/>
    </source>
</evidence>
<dbReference type="Pfam" id="PF00724">
    <property type="entry name" value="Oxidored_FMN"/>
    <property type="match status" value="1"/>
</dbReference>
<keyword evidence="3" id="KW-0288">FMN</keyword>
<dbReference type="PANTHER" id="PTHR43303">
    <property type="entry name" value="NADPH DEHYDROGENASE C23G7.10C-RELATED"/>
    <property type="match status" value="1"/>
</dbReference>
<evidence type="ECO:0000256" key="5">
    <source>
        <dbReference type="ARBA" id="ARBA00023002"/>
    </source>
</evidence>
<dbReference type="InterPro" id="IPR013785">
    <property type="entry name" value="Aldolase_TIM"/>
</dbReference>
<dbReference type="InterPro" id="IPR001155">
    <property type="entry name" value="OxRdtase_FMN_N"/>
</dbReference>
<keyword evidence="5" id="KW-0560">Oxidoreductase</keyword>